<dbReference type="EMBL" id="CP003283">
    <property type="protein sequence ID" value="AFL97131.1"/>
    <property type="molecule type" value="Genomic_DNA"/>
</dbReference>
<dbReference type="Proteomes" id="UP000006051">
    <property type="component" value="Chromosome"/>
</dbReference>
<dbReference type="PANTHER" id="PTHR46558">
    <property type="entry name" value="TRACRIPTIONAL REGULATORY PROTEIN-RELATED-RELATED"/>
    <property type="match status" value="1"/>
</dbReference>
<keyword evidence="2" id="KW-0175">Coiled coil</keyword>
<gene>
    <name evidence="4" type="ordered locus">Ornrh_0937</name>
</gene>
<proteinExistence type="predicted"/>
<dbReference type="AlphaFoldDB" id="I3ZZJ7"/>
<dbReference type="SMART" id="SM00530">
    <property type="entry name" value="HTH_XRE"/>
    <property type="match status" value="1"/>
</dbReference>
<organism evidence="4 5">
    <name type="scientific">Ornithobacterium rhinotracheale (strain ATCC 51463 / DSM 15997 / CCUG 23171 / CIP 104009 / LMG 9086)</name>
    <dbReference type="NCBI Taxonomy" id="867902"/>
    <lineage>
        <taxon>Bacteria</taxon>
        <taxon>Pseudomonadati</taxon>
        <taxon>Bacteroidota</taxon>
        <taxon>Flavobacteriia</taxon>
        <taxon>Flavobacteriales</taxon>
        <taxon>Weeksellaceae</taxon>
        <taxon>Ornithobacterium</taxon>
    </lineage>
</organism>
<dbReference type="STRING" id="867902.Ornrh_0937"/>
<dbReference type="GeneID" id="71569225"/>
<dbReference type="InterPro" id="IPR010982">
    <property type="entry name" value="Lambda_DNA-bd_dom_sf"/>
</dbReference>
<sequence>MNKVSANIRRIREQKGYSQEYMAQELEISQASYARIENEETKLSIDRLFEISNILETDISSLLGTEKLTINHQENHEGAFGNGYIQNLHIENKEVYEKLIKNLEDQIDFLKKRLDKYE</sequence>
<keyword evidence="1" id="KW-0238">DNA-binding</keyword>
<dbReference type="eggNOG" id="COG1396">
    <property type="taxonomic scope" value="Bacteria"/>
</dbReference>
<evidence type="ECO:0000256" key="1">
    <source>
        <dbReference type="ARBA" id="ARBA00023125"/>
    </source>
</evidence>
<dbReference type="Pfam" id="PF01381">
    <property type="entry name" value="HTH_3"/>
    <property type="match status" value="1"/>
</dbReference>
<dbReference type="HOGENOM" id="CLU_066192_15_1_10"/>
<evidence type="ECO:0000259" key="3">
    <source>
        <dbReference type="PROSITE" id="PS50943"/>
    </source>
</evidence>
<dbReference type="GO" id="GO:0003677">
    <property type="term" value="F:DNA binding"/>
    <property type="evidence" value="ECO:0007669"/>
    <property type="project" value="UniProtKB-KW"/>
</dbReference>
<dbReference type="GeneID" id="97257642"/>
<dbReference type="RefSeq" id="WP_014790732.1">
    <property type="nucleotide sequence ID" value="NC_018016.1"/>
</dbReference>
<dbReference type="CDD" id="cd00093">
    <property type="entry name" value="HTH_XRE"/>
    <property type="match status" value="1"/>
</dbReference>
<accession>I3ZZJ7</accession>
<dbReference type="PROSITE" id="PS50943">
    <property type="entry name" value="HTH_CROC1"/>
    <property type="match status" value="1"/>
</dbReference>
<dbReference type="KEGG" id="orh:Ornrh_0937"/>
<evidence type="ECO:0000256" key="2">
    <source>
        <dbReference type="SAM" id="Coils"/>
    </source>
</evidence>
<name>I3ZZJ7_ORNRL</name>
<dbReference type="InterPro" id="IPR001387">
    <property type="entry name" value="Cro/C1-type_HTH"/>
</dbReference>
<evidence type="ECO:0000313" key="4">
    <source>
        <dbReference type="EMBL" id="AFL97131.1"/>
    </source>
</evidence>
<dbReference type="SUPFAM" id="SSF47413">
    <property type="entry name" value="lambda repressor-like DNA-binding domains"/>
    <property type="match status" value="1"/>
</dbReference>
<feature type="domain" description="HTH cro/C1-type" evidence="3">
    <location>
        <begin position="8"/>
        <end position="62"/>
    </location>
</feature>
<dbReference type="PANTHER" id="PTHR46558:SF4">
    <property type="entry name" value="DNA-BIDING PHAGE PROTEIN"/>
    <property type="match status" value="1"/>
</dbReference>
<feature type="coiled-coil region" evidence="2">
    <location>
        <begin position="86"/>
        <end position="113"/>
    </location>
</feature>
<protein>
    <submittedName>
        <fullName evidence="4">Putative transcription factor, MBF1 like protein</fullName>
    </submittedName>
</protein>
<keyword evidence="5" id="KW-1185">Reference proteome</keyword>
<reference evidence="4 5" key="1">
    <citation type="submission" date="2012-06" db="EMBL/GenBank/DDBJ databases">
        <title>The complete genome of Ornithobacterium rhinotracheale DSM 15997.</title>
        <authorList>
            <consortium name="US DOE Joint Genome Institute (JGI-PGF)"/>
            <person name="Lucas S."/>
            <person name="Copeland A."/>
            <person name="Lapidus A."/>
            <person name="Goodwin L."/>
            <person name="Pitluck S."/>
            <person name="Peters L."/>
            <person name="Mikhailova N."/>
            <person name="Teshima H."/>
            <person name="Kyrpides N."/>
            <person name="Mavromatis K."/>
            <person name="Pagani I."/>
            <person name="Ivanova N."/>
            <person name="Ovchinnikova G."/>
            <person name="Zeytun A."/>
            <person name="Detter J.C."/>
            <person name="Han C."/>
            <person name="Land M."/>
            <person name="Hauser L."/>
            <person name="Markowitz V."/>
            <person name="Cheng J.-F."/>
            <person name="Hugenholtz P."/>
            <person name="Woyke T."/>
            <person name="Wu D."/>
            <person name="Lang E."/>
            <person name="Kopitz M."/>
            <person name="Brambilla E."/>
            <person name="Klenk H.-P."/>
            <person name="Eisen J.A."/>
        </authorList>
    </citation>
    <scope>NUCLEOTIDE SEQUENCE [LARGE SCALE GENOMIC DNA]</scope>
    <source>
        <strain evidence="5">ATCC 51463 / DSM 15997 / CCUG 23171 / LMG 9086</strain>
    </source>
</reference>
<evidence type="ECO:0000313" key="5">
    <source>
        <dbReference type="Proteomes" id="UP000006051"/>
    </source>
</evidence>
<dbReference type="Gene3D" id="1.10.260.40">
    <property type="entry name" value="lambda repressor-like DNA-binding domains"/>
    <property type="match status" value="1"/>
</dbReference>